<accession>A0A1H0BI36</accession>
<dbReference type="RefSeq" id="WP_092534544.1">
    <property type="nucleotide sequence ID" value="NZ_FNIM01000004.1"/>
</dbReference>
<name>A0A1H0BI36_9ACTO</name>
<proteinExistence type="predicted"/>
<keyword evidence="2" id="KW-1185">Reference proteome</keyword>
<gene>
    <name evidence="1" type="ORF">SAMN05216355_10458</name>
</gene>
<organism evidence="1 2">
    <name type="scientific">Actinomyces ruminicola</name>
    <dbReference type="NCBI Taxonomy" id="332524"/>
    <lineage>
        <taxon>Bacteria</taxon>
        <taxon>Bacillati</taxon>
        <taxon>Actinomycetota</taxon>
        <taxon>Actinomycetes</taxon>
        <taxon>Actinomycetales</taxon>
        <taxon>Actinomycetaceae</taxon>
        <taxon>Actinomyces</taxon>
    </lineage>
</organism>
<evidence type="ECO:0000313" key="2">
    <source>
        <dbReference type="Proteomes" id="UP000198541"/>
    </source>
</evidence>
<dbReference type="Proteomes" id="UP000198541">
    <property type="component" value="Unassembled WGS sequence"/>
</dbReference>
<dbReference type="AlphaFoldDB" id="A0A1H0BI36"/>
<protein>
    <recommendedName>
        <fullName evidence="3">Excreted virulence factor EspC, type VII ESX diderm</fullName>
    </recommendedName>
</protein>
<evidence type="ECO:0000313" key="1">
    <source>
        <dbReference type="EMBL" id="SDN45297.1"/>
    </source>
</evidence>
<evidence type="ECO:0008006" key="3">
    <source>
        <dbReference type="Google" id="ProtNLM"/>
    </source>
</evidence>
<reference evidence="2" key="1">
    <citation type="submission" date="2016-10" db="EMBL/GenBank/DDBJ databases">
        <authorList>
            <person name="Varghese N."/>
            <person name="Submissions S."/>
        </authorList>
    </citation>
    <scope>NUCLEOTIDE SEQUENCE [LARGE SCALE GENOMIC DNA]</scope>
    <source>
        <strain evidence="2">DSM 27982</strain>
    </source>
</reference>
<sequence>MTLQVVPEELAAARARLDDGRYTLSQFQVESGSEDVFGSAVLASAAARFAASHEQQVDSMATRANKDADGLLSVQQGYANTDQEAADGAHRLEASLSGLRNLGGAAAGGAVTGAEAKTVSYHGLTS</sequence>
<dbReference type="EMBL" id="FNIM01000004">
    <property type="protein sequence ID" value="SDN45297.1"/>
    <property type="molecule type" value="Genomic_DNA"/>
</dbReference>